<comment type="caution">
    <text evidence="2">The sequence shown here is derived from an EMBL/GenBank/DDBJ whole genome shotgun (WGS) entry which is preliminary data.</text>
</comment>
<organism evidence="2 3">
    <name type="scientific">Terrihabitans rhizophilus</name>
    <dbReference type="NCBI Taxonomy" id="3092662"/>
    <lineage>
        <taxon>Bacteria</taxon>
        <taxon>Pseudomonadati</taxon>
        <taxon>Pseudomonadota</taxon>
        <taxon>Alphaproteobacteria</taxon>
        <taxon>Hyphomicrobiales</taxon>
        <taxon>Terrihabitans</taxon>
    </lineage>
</organism>
<feature type="transmembrane region" description="Helical" evidence="1">
    <location>
        <begin position="307"/>
        <end position="330"/>
    </location>
</feature>
<dbReference type="EMBL" id="JAXAFJ010000002">
    <property type="protein sequence ID" value="MDX6805367.1"/>
    <property type="molecule type" value="Genomic_DNA"/>
</dbReference>
<evidence type="ECO:0000256" key="1">
    <source>
        <dbReference type="SAM" id="Phobius"/>
    </source>
</evidence>
<feature type="transmembrane region" description="Helical" evidence="1">
    <location>
        <begin position="28"/>
        <end position="47"/>
    </location>
</feature>
<feature type="transmembrane region" description="Helical" evidence="1">
    <location>
        <begin position="147"/>
        <end position="171"/>
    </location>
</feature>
<keyword evidence="3" id="KW-1185">Reference proteome</keyword>
<feature type="transmembrane region" description="Helical" evidence="1">
    <location>
        <begin position="204"/>
        <end position="228"/>
    </location>
</feature>
<accession>A0ABU4RKL4</accession>
<reference evidence="2 3" key="1">
    <citation type="submission" date="2023-11" db="EMBL/GenBank/DDBJ databases">
        <authorList>
            <person name="Bao R."/>
        </authorList>
    </citation>
    <scope>NUCLEOTIDE SEQUENCE [LARGE SCALE GENOMIC DNA]</scope>
    <source>
        <strain evidence="2 3">PJ23</strain>
    </source>
</reference>
<dbReference type="RefSeq" id="WP_319843484.1">
    <property type="nucleotide sequence ID" value="NZ_JAXAFJ010000002.1"/>
</dbReference>
<feature type="transmembrane region" description="Helical" evidence="1">
    <location>
        <begin position="75"/>
        <end position="93"/>
    </location>
</feature>
<keyword evidence="1" id="KW-0472">Membrane</keyword>
<keyword evidence="1" id="KW-0812">Transmembrane</keyword>
<keyword evidence="1" id="KW-1133">Transmembrane helix</keyword>
<proteinExistence type="predicted"/>
<name>A0ABU4RKL4_9HYPH</name>
<evidence type="ECO:0000313" key="2">
    <source>
        <dbReference type="EMBL" id="MDX6805367.1"/>
    </source>
</evidence>
<evidence type="ECO:0000313" key="3">
    <source>
        <dbReference type="Proteomes" id="UP001274321"/>
    </source>
</evidence>
<protein>
    <submittedName>
        <fullName evidence="2">DUF898 family protein</fullName>
    </submittedName>
</protein>
<feature type="transmembrane region" description="Helical" evidence="1">
    <location>
        <begin position="105"/>
        <end position="126"/>
    </location>
</feature>
<dbReference type="Pfam" id="PF05987">
    <property type="entry name" value="DUF898"/>
    <property type="match status" value="1"/>
</dbReference>
<gene>
    <name evidence="2" type="ORF">SCD90_04760</name>
</gene>
<dbReference type="InterPro" id="IPR010295">
    <property type="entry name" value="DUF898"/>
</dbReference>
<dbReference type="Proteomes" id="UP001274321">
    <property type="component" value="Unassembled WGS sequence"/>
</dbReference>
<feature type="transmembrane region" description="Helical" evidence="1">
    <location>
        <begin position="263"/>
        <end position="287"/>
    </location>
</feature>
<sequence length="376" mass="41739">MHQPVQALPSEPPHAVVFHGSRGRFWKLVARGALLEFVTLGFYRFWLTTDIRRHLWSNTSVGGDPAEYTGRARELLVGFLIAVTILIPFYLAYFLLGLEAERLQAFASVPLIFAFLVFGQFAVYRARRYRVTRTVWRGLRFSMTGSALAYCWRASLWSLLVALTLGIAYPWRQAALERFKMKHTSYGTLEGRFEGRPRQLLGQIWWMLLLAPFALVLFVPAPFLYAAFRAAEWRWWISGIRIGEIAFHSDLTRKALFGIYWKVVGWLTLIFAAVGALYAGFIAAAVLRGGQEPSEVEILAAAQSPAILVGIALSYLIAGVAAGAIVRVYLSRDVWVRIAATTSVLNISAADDVSGQGSLADPLGEGLIDGFDMGGI</sequence>